<dbReference type="Proteomes" id="UP001458880">
    <property type="component" value="Unassembled WGS sequence"/>
</dbReference>
<sequence length="136" mass="16048">MLLSDPVLFAFALINTGVLLFLWIYYVITISDLECDYLNAQQCCSKLNLWVKPKLYAHIILMAGWMVYELMHVPRGNIGVYEPTEIYNHGQIKKYMRDCMIFLGYYLILFFAYLYCMIVSLLKESPMQQEELEAEF</sequence>
<evidence type="ECO:0000313" key="8">
    <source>
        <dbReference type="Proteomes" id="UP001458880"/>
    </source>
</evidence>
<evidence type="ECO:0000256" key="2">
    <source>
        <dbReference type="ARBA" id="ARBA00010095"/>
    </source>
</evidence>
<dbReference type="Pfam" id="PF03311">
    <property type="entry name" value="Cornichon"/>
    <property type="match status" value="1"/>
</dbReference>
<name>A0AAW1N9Z6_POPJA</name>
<organism evidence="7 8">
    <name type="scientific">Popillia japonica</name>
    <name type="common">Japanese beetle</name>
    <dbReference type="NCBI Taxonomy" id="7064"/>
    <lineage>
        <taxon>Eukaryota</taxon>
        <taxon>Metazoa</taxon>
        <taxon>Ecdysozoa</taxon>
        <taxon>Arthropoda</taxon>
        <taxon>Hexapoda</taxon>
        <taxon>Insecta</taxon>
        <taxon>Pterygota</taxon>
        <taxon>Neoptera</taxon>
        <taxon>Endopterygota</taxon>
        <taxon>Coleoptera</taxon>
        <taxon>Polyphaga</taxon>
        <taxon>Scarabaeiformia</taxon>
        <taxon>Scarabaeidae</taxon>
        <taxon>Rutelinae</taxon>
        <taxon>Popillia</taxon>
    </lineage>
</organism>
<feature type="transmembrane region" description="Helical" evidence="6">
    <location>
        <begin position="7"/>
        <end position="28"/>
    </location>
</feature>
<evidence type="ECO:0000256" key="3">
    <source>
        <dbReference type="ARBA" id="ARBA00022692"/>
    </source>
</evidence>
<protein>
    <submittedName>
        <fullName evidence="7">Cornichon protein</fullName>
    </submittedName>
</protein>
<evidence type="ECO:0000256" key="4">
    <source>
        <dbReference type="ARBA" id="ARBA00022989"/>
    </source>
</evidence>
<comment type="subcellular location">
    <subcellularLocation>
        <location evidence="1">Membrane</location>
        <topology evidence="1">Multi-pass membrane protein</topology>
    </subcellularLocation>
</comment>
<dbReference type="EMBL" id="JASPKY010000004">
    <property type="protein sequence ID" value="KAK9754872.1"/>
    <property type="molecule type" value="Genomic_DNA"/>
</dbReference>
<dbReference type="AlphaFoldDB" id="A0AAW1N9Z6"/>
<reference evidence="7 8" key="1">
    <citation type="journal article" date="2024" name="BMC Genomics">
        <title>De novo assembly and annotation of Popillia japonica's genome with initial clues to its potential as an invasive pest.</title>
        <authorList>
            <person name="Cucini C."/>
            <person name="Boschi S."/>
            <person name="Funari R."/>
            <person name="Cardaioli E."/>
            <person name="Iannotti N."/>
            <person name="Marturano G."/>
            <person name="Paoli F."/>
            <person name="Bruttini M."/>
            <person name="Carapelli A."/>
            <person name="Frati F."/>
            <person name="Nardi F."/>
        </authorList>
    </citation>
    <scope>NUCLEOTIDE SEQUENCE [LARGE SCALE GENOMIC DNA]</scope>
    <source>
        <strain evidence="7">DMR45628</strain>
    </source>
</reference>
<comment type="similarity">
    <text evidence="2">Belongs to the cornichon family.</text>
</comment>
<evidence type="ECO:0000256" key="5">
    <source>
        <dbReference type="ARBA" id="ARBA00023136"/>
    </source>
</evidence>
<dbReference type="SMART" id="SM01398">
    <property type="entry name" value="Cornichon"/>
    <property type="match status" value="1"/>
</dbReference>
<dbReference type="PANTHER" id="PTHR12290">
    <property type="entry name" value="CORNICHON-RELATED"/>
    <property type="match status" value="1"/>
</dbReference>
<keyword evidence="3 6" id="KW-0812">Transmembrane</keyword>
<dbReference type="InterPro" id="IPR003377">
    <property type="entry name" value="Cornichon"/>
</dbReference>
<dbReference type="GO" id="GO:0016020">
    <property type="term" value="C:membrane"/>
    <property type="evidence" value="ECO:0007669"/>
    <property type="project" value="UniProtKB-SubCell"/>
</dbReference>
<evidence type="ECO:0000256" key="1">
    <source>
        <dbReference type="ARBA" id="ARBA00004141"/>
    </source>
</evidence>
<comment type="caution">
    <text evidence="7">The sequence shown here is derived from an EMBL/GenBank/DDBJ whole genome shotgun (WGS) entry which is preliminary data.</text>
</comment>
<proteinExistence type="inferred from homology"/>
<feature type="transmembrane region" description="Helical" evidence="6">
    <location>
        <begin position="55"/>
        <end position="71"/>
    </location>
</feature>
<keyword evidence="8" id="KW-1185">Reference proteome</keyword>
<accession>A0AAW1N9Z6</accession>
<dbReference type="GO" id="GO:0016192">
    <property type="term" value="P:vesicle-mediated transport"/>
    <property type="evidence" value="ECO:0007669"/>
    <property type="project" value="InterPro"/>
</dbReference>
<keyword evidence="5 6" id="KW-0472">Membrane</keyword>
<feature type="transmembrane region" description="Helical" evidence="6">
    <location>
        <begin position="102"/>
        <end position="122"/>
    </location>
</feature>
<keyword evidence="4 6" id="KW-1133">Transmembrane helix</keyword>
<evidence type="ECO:0000313" key="7">
    <source>
        <dbReference type="EMBL" id="KAK9754872.1"/>
    </source>
</evidence>
<evidence type="ECO:0000256" key="6">
    <source>
        <dbReference type="SAM" id="Phobius"/>
    </source>
</evidence>
<gene>
    <name evidence="7" type="ORF">QE152_g811</name>
</gene>